<evidence type="ECO:0000313" key="10">
    <source>
        <dbReference type="Proteomes" id="UP000034591"/>
    </source>
</evidence>
<reference evidence="9 10" key="1">
    <citation type="journal article" date="2015" name="Nature">
        <title>rRNA introns, odd ribosomes, and small enigmatic genomes across a large radiation of phyla.</title>
        <authorList>
            <person name="Brown C.T."/>
            <person name="Hug L.A."/>
            <person name="Thomas B.C."/>
            <person name="Sharon I."/>
            <person name="Castelle C.J."/>
            <person name="Singh A."/>
            <person name="Wilkins M.J."/>
            <person name="Williams K.H."/>
            <person name="Banfield J.F."/>
        </authorList>
    </citation>
    <scope>NUCLEOTIDE SEQUENCE [LARGE SCALE GENOMIC DNA]</scope>
</reference>
<feature type="binding site" evidence="5">
    <location>
        <position position="98"/>
    </location>
    <ligand>
        <name>substrate</name>
    </ligand>
</feature>
<feature type="active site" description="Proton donor" evidence="4">
    <location>
        <position position="110"/>
    </location>
</feature>
<dbReference type="GO" id="GO:0004352">
    <property type="term" value="F:glutamate dehydrogenase (NAD+) activity"/>
    <property type="evidence" value="ECO:0007669"/>
    <property type="project" value="TreeGrafter"/>
</dbReference>
<dbReference type="InterPro" id="IPR006096">
    <property type="entry name" value="Glu/Leu/Phe/Val/Trp_DH_C"/>
</dbReference>
<feature type="binding site" evidence="5">
    <location>
        <position position="225"/>
    </location>
    <ligand>
        <name>NAD(+)</name>
        <dbReference type="ChEBI" id="CHEBI:57540"/>
    </ligand>
</feature>
<dbReference type="GO" id="GO:0006538">
    <property type="term" value="P:L-glutamate catabolic process"/>
    <property type="evidence" value="ECO:0007669"/>
    <property type="project" value="TreeGrafter"/>
</dbReference>
<dbReference type="Pfam" id="PF00208">
    <property type="entry name" value="ELFV_dehydrog"/>
    <property type="match status" value="1"/>
</dbReference>
<dbReference type="InterPro" id="IPR046346">
    <property type="entry name" value="Aminoacid_DH-like_N_sf"/>
</dbReference>
<dbReference type="InterPro" id="IPR014362">
    <property type="entry name" value="Glu_DH"/>
</dbReference>
<dbReference type="InterPro" id="IPR006097">
    <property type="entry name" value="Glu/Leu/Phe/Val/Trp_DH_dimer"/>
</dbReference>
<gene>
    <name evidence="9" type="ORF">US53_C0066G0005</name>
</gene>
<dbReference type="CDD" id="cd01076">
    <property type="entry name" value="NAD_bind_1_Glu_DH"/>
    <property type="match status" value="1"/>
</dbReference>
<keyword evidence="2 3" id="KW-0560">Oxidoreductase</keyword>
<dbReference type="STRING" id="1618545.US53_C0066G0005"/>
<dbReference type="PROSITE" id="PS00074">
    <property type="entry name" value="GLFV_DEHYDROGENASE"/>
    <property type="match status" value="1"/>
</dbReference>
<evidence type="ECO:0000259" key="8">
    <source>
        <dbReference type="SMART" id="SM00839"/>
    </source>
</evidence>
<evidence type="ECO:0000256" key="6">
    <source>
        <dbReference type="PIRSR" id="PIRSR000185-3"/>
    </source>
</evidence>
<dbReference type="PANTHER" id="PTHR11606">
    <property type="entry name" value="GLUTAMATE DEHYDROGENASE"/>
    <property type="match status" value="1"/>
</dbReference>
<dbReference type="PATRIC" id="fig|1618545.3.peg.812"/>
<evidence type="ECO:0000256" key="5">
    <source>
        <dbReference type="PIRSR" id="PIRSR000185-2"/>
    </source>
</evidence>
<dbReference type="Gene3D" id="3.40.50.10860">
    <property type="entry name" value="Leucine Dehydrogenase, chain A, domain 1"/>
    <property type="match status" value="1"/>
</dbReference>
<feature type="domain" description="Glutamate/phenylalanine/leucine/valine/L-tryptophan dehydrogenase C-terminal" evidence="8">
    <location>
        <begin position="187"/>
        <end position="422"/>
    </location>
</feature>
<comment type="caution">
    <text evidence="9">The sequence shown here is derived from an EMBL/GenBank/DDBJ whole genome shotgun (WGS) entry which is preliminary data.</text>
</comment>
<dbReference type="InterPro" id="IPR036291">
    <property type="entry name" value="NAD(P)-bd_dom_sf"/>
</dbReference>
<organism evidence="9 10">
    <name type="scientific">Candidatus Woesebacteria bacterium GW2011_GWA1_37_7</name>
    <dbReference type="NCBI Taxonomy" id="1618545"/>
    <lineage>
        <taxon>Bacteria</taxon>
        <taxon>Candidatus Woeseibacteriota</taxon>
    </lineage>
</organism>
<keyword evidence="5" id="KW-0547">Nucleotide-binding</keyword>
<evidence type="ECO:0000256" key="7">
    <source>
        <dbReference type="RuleBase" id="RU004417"/>
    </source>
</evidence>
<dbReference type="SMART" id="SM00839">
    <property type="entry name" value="ELFV_dehydrog"/>
    <property type="match status" value="1"/>
</dbReference>
<evidence type="ECO:0000256" key="3">
    <source>
        <dbReference type="PIRNR" id="PIRNR000185"/>
    </source>
</evidence>
<dbReference type="AlphaFoldDB" id="A0A0G0K5X5"/>
<dbReference type="SUPFAM" id="SSF51735">
    <property type="entry name" value="NAD(P)-binding Rossmann-fold domains"/>
    <property type="match status" value="1"/>
</dbReference>
<dbReference type="PIRSF" id="PIRSF000185">
    <property type="entry name" value="Glu_DH"/>
    <property type="match status" value="1"/>
</dbReference>
<protein>
    <recommendedName>
        <fullName evidence="3">Glutamate dehydrogenase</fullName>
    </recommendedName>
</protein>
<evidence type="ECO:0000256" key="2">
    <source>
        <dbReference type="ARBA" id="ARBA00023002"/>
    </source>
</evidence>
<name>A0A0G0K5X5_9BACT</name>
<sequence length="424" mass="46906">MPSPFANAKKQIDAVVDILAEYYPDKSKFRKVIESIKNPQKVFKRNLSIRTDNGKAKKFMAFRSQHNDARGPFKGGIRFHSEVTEDEVKALSTWMSIKCAVVGIPYGGGKGGIIVDPQKLSESELEQLSKKYAEFIAPFVGPWKDVPAPDVNTGEREMAWMLEAFEKKNGKHEPATFTGKPLALGGSLGRTEATGQGGAYILSAYADHQGLIAEKTTVAVQGFGNVGYWFSKIANDLGYLIVAVSDSSGGIYNSKGLDIEKLSELKEKYGSLKEIAERFKSKYKFIENEELIALKVDILAPAALENSINEKNVNGVKAKTIIELANGPTTPEAEEVLLSKKAHVLPDVLCNAGGVTVSYFEWVQNLHGYRWSKAKVNKDLKRIMDAAFEEVHKISHQKKISYRKAAYVLAVKRIIDAMMLRGRV</sequence>
<evidence type="ECO:0000256" key="4">
    <source>
        <dbReference type="PIRSR" id="PIRSR000185-1"/>
    </source>
</evidence>
<dbReference type="InterPro" id="IPR006095">
    <property type="entry name" value="Glu/Leu/Phe/Val/Trp_DH"/>
</dbReference>
<evidence type="ECO:0000313" key="9">
    <source>
        <dbReference type="EMBL" id="KKQ36056.1"/>
    </source>
</evidence>
<dbReference type="Pfam" id="PF02812">
    <property type="entry name" value="ELFV_dehydrog_N"/>
    <property type="match status" value="1"/>
</dbReference>
<feature type="binding site" evidence="5">
    <location>
        <position position="358"/>
    </location>
    <ligand>
        <name>substrate</name>
    </ligand>
</feature>
<evidence type="ECO:0000256" key="1">
    <source>
        <dbReference type="ARBA" id="ARBA00006382"/>
    </source>
</evidence>
<dbReference type="InterPro" id="IPR033524">
    <property type="entry name" value="Glu/Leu/Phe/Val_DH_AS"/>
</dbReference>
<dbReference type="GO" id="GO:0000166">
    <property type="term" value="F:nucleotide binding"/>
    <property type="evidence" value="ECO:0007669"/>
    <property type="project" value="UniProtKB-KW"/>
</dbReference>
<dbReference type="EMBL" id="LBTI01000066">
    <property type="protein sequence ID" value="KKQ36056.1"/>
    <property type="molecule type" value="Genomic_DNA"/>
</dbReference>
<proteinExistence type="inferred from homology"/>
<feature type="binding site" evidence="5">
    <location>
        <position position="194"/>
    </location>
    <ligand>
        <name>NAD(+)</name>
        <dbReference type="ChEBI" id="CHEBI:57540"/>
    </ligand>
</feature>
<dbReference type="PANTHER" id="PTHR11606:SF13">
    <property type="entry name" value="GLUTAMATE DEHYDROGENASE 1, MITOCHONDRIAL"/>
    <property type="match status" value="1"/>
</dbReference>
<dbReference type="Proteomes" id="UP000034591">
    <property type="component" value="Unassembled WGS sequence"/>
</dbReference>
<comment type="similarity">
    <text evidence="1 3 7">Belongs to the Glu/Leu/Phe/Val dehydrogenases family.</text>
</comment>
<dbReference type="PRINTS" id="PR00082">
    <property type="entry name" value="GLFDHDRGNASE"/>
</dbReference>
<feature type="binding site" evidence="5">
    <location>
        <position position="74"/>
    </location>
    <ligand>
        <name>substrate</name>
    </ligand>
</feature>
<dbReference type="Gene3D" id="3.40.50.720">
    <property type="entry name" value="NAD(P)-binding Rossmann-like Domain"/>
    <property type="match status" value="1"/>
</dbReference>
<feature type="site" description="Important for catalysis" evidence="6">
    <location>
        <position position="150"/>
    </location>
</feature>
<accession>A0A0G0K5X5</accession>
<dbReference type="InterPro" id="IPR033922">
    <property type="entry name" value="NAD_bind_Glu_DH"/>
</dbReference>
<dbReference type="SUPFAM" id="SSF53223">
    <property type="entry name" value="Aminoacid dehydrogenase-like, N-terminal domain"/>
    <property type="match status" value="1"/>
</dbReference>
<keyword evidence="5" id="KW-0520">NAD</keyword>